<dbReference type="SUPFAM" id="SSF53756">
    <property type="entry name" value="UDP-Glycosyltransferase/glycogen phosphorylase"/>
    <property type="match status" value="1"/>
</dbReference>
<dbReference type="InterPro" id="IPR001296">
    <property type="entry name" value="Glyco_trans_1"/>
</dbReference>
<evidence type="ECO:0008006" key="5">
    <source>
        <dbReference type="Google" id="ProtNLM"/>
    </source>
</evidence>
<dbReference type="GO" id="GO:0016757">
    <property type="term" value="F:glycosyltransferase activity"/>
    <property type="evidence" value="ECO:0007669"/>
    <property type="project" value="InterPro"/>
</dbReference>
<dbReference type="EMBL" id="JXRQ01000025">
    <property type="protein sequence ID" value="KIL46617.1"/>
    <property type="molecule type" value="Genomic_DNA"/>
</dbReference>
<dbReference type="InterPro" id="IPR028098">
    <property type="entry name" value="Glyco_trans_4-like_N"/>
</dbReference>
<sequence>MPKTITVITNMYPSTAHPTFGIFVKNQVEALKAEGYQVDVIAIKDPRGGKVNALKKYGIWALKNLIYLITKGKKTDVVHAHYVFPSGLFGMLYKKIYKTNMIVTAHGGDIDKMARISPVTHRMTKNIIKNADHTIAVGNQLYDTIEQEFGAPRQKLELLNMGVNRSVFNIHEKQQVRSKLGMNQQEKAVLYVGNIIKQKGLSELIEAIDILKKDGAFDQAKLYLIGAKKSPGYFTELQEEISKRNLDDVVRYVGTKNQKELAEWMSASDAFVLPSHIEGFGLVALEAMSCGTPVIASRTGGLPYLLDQQAGHLVEPKNAASLAEGIRTVLSDPSYREKLRENGLKRAAENDETRVIQKLGQLYFPNGG</sequence>
<dbReference type="PATRIC" id="fig|135826.4.peg.2728"/>
<reference evidence="3 4" key="1">
    <citation type="submission" date="2015-01" db="EMBL/GenBank/DDBJ databases">
        <title>Genome sequence of Jeotgalibacillus alimentarius.</title>
        <authorList>
            <person name="Goh K.M."/>
            <person name="Chan K.-G."/>
            <person name="Yaakop A.S."/>
            <person name="Ee R."/>
            <person name="Gan H.M."/>
            <person name="Chan C.S."/>
        </authorList>
    </citation>
    <scope>NUCLEOTIDE SEQUENCE [LARGE SCALE GENOMIC DNA]</scope>
    <source>
        <strain evidence="3 4">YKJ-13</strain>
    </source>
</reference>
<keyword evidence="4" id="KW-1185">Reference proteome</keyword>
<organism evidence="3 4">
    <name type="scientific">Jeotgalibacillus alimentarius</name>
    <dbReference type="NCBI Taxonomy" id="135826"/>
    <lineage>
        <taxon>Bacteria</taxon>
        <taxon>Bacillati</taxon>
        <taxon>Bacillota</taxon>
        <taxon>Bacilli</taxon>
        <taxon>Bacillales</taxon>
        <taxon>Caryophanaceae</taxon>
        <taxon>Jeotgalibacillus</taxon>
    </lineage>
</organism>
<name>A0A0C2VCF5_9BACL</name>
<dbReference type="Pfam" id="PF00534">
    <property type="entry name" value="Glycos_transf_1"/>
    <property type="match status" value="1"/>
</dbReference>
<dbReference type="PANTHER" id="PTHR45947">
    <property type="entry name" value="SULFOQUINOVOSYL TRANSFERASE SQD2"/>
    <property type="match status" value="1"/>
</dbReference>
<feature type="domain" description="Glycosyl transferase family 1" evidence="1">
    <location>
        <begin position="173"/>
        <end position="345"/>
    </location>
</feature>
<accession>A0A0C2VCF5</accession>
<evidence type="ECO:0000313" key="4">
    <source>
        <dbReference type="Proteomes" id="UP000031950"/>
    </source>
</evidence>
<dbReference type="AlphaFoldDB" id="A0A0C2VCF5"/>
<comment type="caution">
    <text evidence="3">The sequence shown here is derived from an EMBL/GenBank/DDBJ whole genome shotgun (WGS) entry which is preliminary data.</text>
</comment>
<dbReference type="InterPro" id="IPR050194">
    <property type="entry name" value="Glycosyltransferase_grp1"/>
</dbReference>
<dbReference type="Pfam" id="PF13439">
    <property type="entry name" value="Glyco_transf_4"/>
    <property type="match status" value="1"/>
</dbReference>
<dbReference type="RefSeq" id="WP_235420721.1">
    <property type="nucleotide sequence ID" value="NZ_JXRQ01000025.1"/>
</dbReference>
<protein>
    <recommendedName>
        <fullName evidence="5">Glycosyl transferase family 1</fullName>
    </recommendedName>
</protein>
<dbReference type="PANTHER" id="PTHR45947:SF15">
    <property type="entry name" value="TEICHURONIC ACID BIOSYNTHESIS GLYCOSYLTRANSFERASE TUAC-RELATED"/>
    <property type="match status" value="1"/>
</dbReference>
<feature type="domain" description="Glycosyltransferase subfamily 4-like N-terminal" evidence="2">
    <location>
        <begin position="23"/>
        <end position="165"/>
    </location>
</feature>
<dbReference type="CDD" id="cd03801">
    <property type="entry name" value="GT4_PimA-like"/>
    <property type="match status" value="1"/>
</dbReference>
<evidence type="ECO:0000259" key="2">
    <source>
        <dbReference type="Pfam" id="PF13439"/>
    </source>
</evidence>
<dbReference type="STRING" id="135826.KP77_27440"/>
<dbReference type="Gene3D" id="3.40.50.2000">
    <property type="entry name" value="Glycogen Phosphorylase B"/>
    <property type="match status" value="2"/>
</dbReference>
<dbReference type="Proteomes" id="UP000031950">
    <property type="component" value="Unassembled WGS sequence"/>
</dbReference>
<proteinExistence type="predicted"/>
<gene>
    <name evidence="3" type="ORF">KP77_27440</name>
</gene>
<evidence type="ECO:0000259" key="1">
    <source>
        <dbReference type="Pfam" id="PF00534"/>
    </source>
</evidence>
<evidence type="ECO:0000313" key="3">
    <source>
        <dbReference type="EMBL" id="KIL46617.1"/>
    </source>
</evidence>